<evidence type="ECO:0000313" key="11">
    <source>
        <dbReference type="Proteomes" id="UP000603453"/>
    </source>
</evidence>
<reference evidence="10" key="1">
    <citation type="submission" date="2020-12" db="EMBL/GenBank/DDBJ databases">
        <title>Metabolic potential, ecology and presence of endohyphal bacteria is reflected in genomic diversity of Mucoromycotina.</title>
        <authorList>
            <person name="Muszewska A."/>
            <person name="Okrasinska A."/>
            <person name="Steczkiewicz K."/>
            <person name="Drgas O."/>
            <person name="Orlowska M."/>
            <person name="Perlinska-Lenart U."/>
            <person name="Aleksandrzak-Piekarczyk T."/>
            <person name="Szatraj K."/>
            <person name="Zielenkiewicz U."/>
            <person name="Pilsyk S."/>
            <person name="Malc E."/>
            <person name="Mieczkowski P."/>
            <person name="Kruszewska J.S."/>
            <person name="Biernat P."/>
            <person name="Pawlowska J."/>
        </authorList>
    </citation>
    <scope>NUCLEOTIDE SEQUENCE</scope>
    <source>
        <strain evidence="10">WA0000017839</strain>
    </source>
</reference>
<keyword evidence="3" id="KW-0479">Metal-binding</keyword>
<feature type="region of interest" description="Disordered" evidence="7">
    <location>
        <begin position="227"/>
        <end position="249"/>
    </location>
</feature>
<dbReference type="GO" id="GO:0046872">
    <property type="term" value="F:metal ion binding"/>
    <property type="evidence" value="ECO:0007669"/>
    <property type="project" value="UniProtKB-KW"/>
</dbReference>
<dbReference type="SMART" id="SM00109">
    <property type="entry name" value="C1"/>
    <property type="match status" value="1"/>
</dbReference>
<dbReference type="PROSITE" id="PS50081">
    <property type="entry name" value="ZF_DAG_PE_2"/>
    <property type="match status" value="1"/>
</dbReference>
<comment type="caution">
    <text evidence="10">The sequence shown here is derived from an EMBL/GenBank/DDBJ whole genome shotgun (WGS) entry which is preliminary data.</text>
</comment>
<dbReference type="InterPro" id="IPR002219">
    <property type="entry name" value="PKC_DAG/PE"/>
</dbReference>
<accession>A0A8H7RMV8</accession>
<evidence type="ECO:0000256" key="1">
    <source>
        <dbReference type="ARBA" id="ARBA00004141"/>
    </source>
</evidence>
<feature type="compositionally biased region" description="Basic and acidic residues" evidence="7">
    <location>
        <begin position="230"/>
        <end position="249"/>
    </location>
</feature>
<dbReference type="PANTHER" id="PTHR28304">
    <property type="entry name" value="PEROXISOMAL MEMBRANE PROTEIN PEX29"/>
    <property type="match status" value="1"/>
</dbReference>
<dbReference type="GO" id="GO:0005778">
    <property type="term" value="C:peroxisomal membrane"/>
    <property type="evidence" value="ECO:0007669"/>
    <property type="project" value="UniProtKB-ARBA"/>
</dbReference>
<evidence type="ECO:0000256" key="4">
    <source>
        <dbReference type="ARBA" id="ARBA00022833"/>
    </source>
</evidence>
<organism evidence="10 11">
    <name type="scientific">Mucor saturninus</name>
    <dbReference type="NCBI Taxonomy" id="64648"/>
    <lineage>
        <taxon>Eukaryota</taxon>
        <taxon>Fungi</taxon>
        <taxon>Fungi incertae sedis</taxon>
        <taxon>Mucoromycota</taxon>
        <taxon>Mucoromycotina</taxon>
        <taxon>Mucoromycetes</taxon>
        <taxon>Mucorales</taxon>
        <taxon>Mucorineae</taxon>
        <taxon>Mucoraceae</taxon>
        <taxon>Mucor</taxon>
    </lineage>
</organism>
<keyword evidence="5 8" id="KW-1133">Transmembrane helix</keyword>
<feature type="region of interest" description="Disordered" evidence="7">
    <location>
        <begin position="77"/>
        <end position="98"/>
    </location>
</feature>
<evidence type="ECO:0000256" key="7">
    <source>
        <dbReference type="SAM" id="MobiDB-lite"/>
    </source>
</evidence>
<dbReference type="InterPro" id="IPR052816">
    <property type="entry name" value="Peroxisomal_Membrane_PEX28-32"/>
</dbReference>
<feature type="domain" description="Phorbol-ester/DAG-type" evidence="9">
    <location>
        <begin position="2"/>
        <end position="51"/>
    </location>
</feature>
<dbReference type="Pfam" id="PF06398">
    <property type="entry name" value="Pex24p"/>
    <property type="match status" value="1"/>
</dbReference>
<dbReference type="PANTHER" id="PTHR28304:SF2">
    <property type="entry name" value="PEROXISOMAL MEMBRANE PROTEIN PEX29"/>
    <property type="match status" value="1"/>
</dbReference>
<dbReference type="InterPro" id="IPR010482">
    <property type="entry name" value="TECPR1-like_DysF"/>
</dbReference>
<evidence type="ECO:0000256" key="6">
    <source>
        <dbReference type="ARBA" id="ARBA00023136"/>
    </source>
</evidence>
<keyword evidence="4" id="KW-0862">Zinc</keyword>
<evidence type="ECO:0000256" key="3">
    <source>
        <dbReference type="ARBA" id="ARBA00022723"/>
    </source>
</evidence>
<evidence type="ECO:0000313" key="10">
    <source>
        <dbReference type="EMBL" id="KAG2213460.1"/>
    </source>
</evidence>
<dbReference type="SUPFAM" id="SSF57889">
    <property type="entry name" value="Cysteine-rich domain"/>
    <property type="match status" value="1"/>
</dbReference>
<dbReference type="GO" id="GO:0007031">
    <property type="term" value="P:peroxisome organization"/>
    <property type="evidence" value="ECO:0007669"/>
    <property type="project" value="TreeGrafter"/>
</dbReference>
<keyword evidence="6 8" id="KW-0472">Membrane</keyword>
<feature type="transmembrane region" description="Helical" evidence="8">
    <location>
        <begin position="187"/>
        <end position="213"/>
    </location>
</feature>
<proteinExistence type="predicted"/>
<protein>
    <recommendedName>
        <fullName evidence="9">Phorbol-ester/DAG-type domain-containing protein</fullName>
    </recommendedName>
</protein>
<dbReference type="Gene3D" id="3.30.60.20">
    <property type="match status" value="1"/>
</dbReference>
<dbReference type="Pfam" id="PF00130">
    <property type="entry name" value="C1_1"/>
    <property type="match status" value="1"/>
</dbReference>
<keyword evidence="11" id="KW-1185">Reference proteome</keyword>
<feature type="compositionally biased region" description="Low complexity" evidence="7">
    <location>
        <begin position="85"/>
        <end position="96"/>
    </location>
</feature>
<evidence type="ECO:0000256" key="2">
    <source>
        <dbReference type="ARBA" id="ARBA00022692"/>
    </source>
</evidence>
<dbReference type="OrthoDB" id="74314at2759"/>
<dbReference type="Proteomes" id="UP000603453">
    <property type="component" value="Unassembled WGS sequence"/>
</dbReference>
<sequence length="531" mass="61368">MSHTFEEKTFGNLTYCDTCGQLLWGVRRQGLQCKGCNYTCHRKCVATSANCNRPTTRFLDDDKGESRAESYLRQLKQKSGSEDGLLTPSTSASSTKSKLDTMVPDSTFKNICAIASSDKFQTILADAATNNDEPVNAYLANQPTLNPQITTKNFTRFVSRCGPVFAFRDELLLLLSWKNKIDTLVSLIFYCILCIYPKLVLFIPQVIVIYFILSNYPKRRHIPRSPIKTDNFKDSNVEPEKSKSASKKPLDEKRVLGVADSSSSSFVYNFSTLFQPATDESPEYLKNLRNIQNMMGEFNEMYDWVMSQSKHFNWTSELETMRILQAILVISSALAFIIYAIPLNMIFLFLGLMVYGVNTRFSKYMLKELQPYMVQSGKRKVAGLKEWYVSLEGKLENQEHLQEISVYENQRWWPMRGYLHEMVEGERSPWSNYTGTVYMPIITEIPAPKGYQWKETSEWELDKTGPWVDDYLGIGMHEQVAISPDTNGWIYSDDNWRICRPQIDPVDDSEKIQNKETITRRRRWTRECEKL</sequence>
<name>A0A8H7RMV8_9FUNG</name>
<comment type="subcellular location">
    <subcellularLocation>
        <location evidence="1">Membrane</location>
        <topology evidence="1">Multi-pass membrane protein</topology>
    </subcellularLocation>
</comment>
<evidence type="ECO:0000259" key="9">
    <source>
        <dbReference type="PROSITE" id="PS50081"/>
    </source>
</evidence>
<dbReference type="AlphaFoldDB" id="A0A8H7RMV8"/>
<evidence type="ECO:0000256" key="5">
    <source>
        <dbReference type="ARBA" id="ARBA00022989"/>
    </source>
</evidence>
<gene>
    <name evidence="10" type="ORF">INT47_009134</name>
</gene>
<dbReference type="PROSITE" id="PS00479">
    <property type="entry name" value="ZF_DAG_PE_1"/>
    <property type="match status" value="1"/>
</dbReference>
<evidence type="ECO:0000256" key="8">
    <source>
        <dbReference type="SAM" id="Phobius"/>
    </source>
</evidence>
<dbReference type="EMBL" id="JAEPRD010000003">
    <property type="protein sequence ID" value="KAG2213460.1"/>
    <property type="molecule type" value="Genomic_DNA"/>
</dbReference>
<keyword evidence="2 8" id="KW-0812">Transmembrane</keyword>
<feature type="transmembrane region" description="Helical" evidence="8">
    <location>
        <begin position="326"/>
        <end position="355"/>
    </location>
</feature>
<dbReference type="InterPro" id="IPR046349">
    <property type="entry name" value="C1-like_sf"/>
</dbReference>